<organism evidence="2 3">
    <name type="scientific">Hyaloperonospora brassicae</name>
    <name type="common">Brassica downy mildew</name>
    <name type="synonym">Peronospora brassicae</name>
    <dbReference type="NCBI Taxonomy" id="162125"/>
    <lineage>
        <taxon>Eukaryota</taxon>
        <taxon>Sar</taxon>
        <taxon>Stramenopiles</taxon>
        <taxon>Oomycota</taxon>
        <taxon>Peronosporomycetes</taxon>
        <taxon>Peronosporales</taxon>
        <taxon>Peronosporaceae</taxon>
        <taxon>Hyaloperonospora</taxon>
    </lineage>
</organism>
<evidence type="ECO:0000313" key="2">
    <source>
        <dbReference type="EMBL" id="CAI5713414.1"/>
    </source>
</evidence>
<evidence type="ECO:0000256" key="1">
    <source>
        <dbReference type="SAM" id="MobiDB-lite"/>
    </source>
</evidence>
<proteinExistence type="predicted"/>
<feature type="region of interest" description="Disordered" evidence="1">
    <location>
        <begin position="183"/>
        <end position="209"/>
    </location>
</feature>
<sequence length="395" mass="43353">MDPTRAPEERTRTAHAAVQEQQSPLQMSHCPVDVAVFLGGSCNPTTWRRDIAVPLLTANHVRFFDPQVDEWSPERIAMETRAKERAALVLIVVDGRTRSLVSIHEAVEFVCRGRSVRLVIDDVPSGLVIEGAVVSTAELADLNGARQCLRDVATERRHVKLFPDVAAAVGACSSELLQLNERRQHRRQSGRSMATKPQEDEEEEKNEEKEALIAVDGTRFGGPPWTDLLPRQSYTGGSVYLGGNVGATSWREEVAVPLLRRAGIAVHVPAVDYWQLGVPSGANTPRRRSRTDSLHDVKQLRATSALVLFVIPKHLRAIAAMTEAVALVLSRDAVVLVVEPVEEGDMIEEGVALTGRELHDLTRARAYLRDMAERNNVAVFPSVTNAVDAIIAMVA</sequence>
<feature type="compositionally biased region" description="Basic and acidic residues" evidence="1">
    <location>
        <begin position="1"/>
        <end position="12"/>
    </location>
</feature>
<reference evidence="2" key="1">
    <citation type="submission" date="2022-12" db="EMBL/GenBank/DDBJ databases">
        <authorList>
            <person name="Webb A."/>
        </authorList>
    </citation>
    <scope>NUCLEOTIDE SEQUENCE</scope>
    <source>
        <strain evidence="2">Hp1</strain>
    </source>
</reference>
<gene>
    <name evidence="2" type="ORF">HBR001_LOCUS1039</name>
</gene>
<feature type="region of interest" description="Disordered" evidence="1">
    <location>
        <begin position="1"/>
        <end position="23"/>
    </location>
</feature>
<dbReference type="InterPro" id="IPR039470">
    <property type="entry name" value="Nuc_deoxyri_tr2"/>
</dbReference>
<dbReference type="AlphaFoldDB" id="A0AAV0T2L2"/>
<dbReference type="Gene3D" id="3.40.50.450">
    <property type="match status" value="2"/>
</dbReference>
<comment type="caution">
    <text evidence="2">The sequence shown here is derived from an EMBL/GenBank/DDBJ whole genome shotgun (WGS) entry which is preliminary data.</text>
</comment>
<dbReference type="Pfam" id="PF15891">
    <property type="entry name" value="Nuc_deoxyri_tr2"/>
    <property type="match status" value="2"/>
</dbReference>
<name>A0AAV0T2L2_HYABA</name>
<dbReference type="Proteomes" id="UP001162031">
    <property type="component" value="Unassembled WGS sequence"/>
</dbReference>
<dbReference type="EMBL" id="CANTFL010000090">
    <property type="protein sequence ID" value="CAI5713414.1"/>
    <property type="molecule type" value="Genomic_DNA"/>
</dbReference>
<dbReference type="PANTHER" id="PTHR36300">
    <property type="entry name" value="RAW, ISOFORM A"/>
    <property type="match status" value="1"/>
</dbReference>
<dbReference type="PANTHER" id="PTHR36300:SF1">
    <property type="entry name" value="RAW, ISOFORM A"/>
    <property type="match status" value="1"/>
</dbReference>
<accession>A0AAV0T2L2</accession>
<protein>
    <submittedName>
        <fullName evidence="2">Uncharacterized protein</fullName>
    </submittedName>
</protein>
<keyword evidence="3" id="KW-1185">Reference proteome</keyword>
<dbReference type="GO" id="GO:0005886">
    <property type="term" value="C:plasma membrane"/>
    <property type="evidence" value="ECO:0007669"/>
    <property type="project" value="TreeGrafter"/>
</dbReference>
<evidence type="ECO:0000313" key="3">
    <source>
        <dbReference type="Proteomes" id="UP001162031"/>
    </source>
</evidence>